<evidence type="ECO:0000256" key="2">
    <source>
        <dbReference type="ARBA" id="ARBA00006555"/>
    </source>
</evidence>
<evidence type="ECO:0000313" key="13">
    <source>
        <dbReference type="EMBL" id="GLC24810.1"/>
    </source>
</evidence>
<proteinExistence type="inferred from homology"/>
<evidence type="ECO:0000256" key="3">
    <source>
        <dbReference type="ARBA" id="ARBA00022448"/>
    </source>
</evidence>
<keyword evidence="8 11" id="KW-1133">Transmembrane helix</keyword>
<evidence type="ECO:0000256" key="6">
    <source>
        <dbReference type="ARBA" id="ARBA00022692"/>
    </source>
</evidence>
<evidence type="ECO:0000256" key="10">
    <source>
        <dbReference type="SAM" id="MobiDB-lite"/>
    </source>
</evidence>
<dbReference type="NCBIfam" id="TIGR01352">
    <property type="entry name" value="tonB_Cterm"/>
    <property type="match status" value="1"/>
</dbReference>
<sequence length="238" mass="25362">MLHELPESRRRRRRSTRGLVTSVVLHGGLIVLVVVGTARGDTAPPTPPDETIVYQAPPPVPDAPRAPEQPRESTTPARPDQPTAPALPQLPAPIEVPTEIPVPGPPTLPPDFFERRALGAPSEAVSGGARAGGGDAPADGVWASHLVERAVEPLRGVAPRYPETLRGAGVEGTAVAEFVVDTTGRVEAASVRFAERAHPLFEEAVRQALRGMRFRPAEAGGRAVRQLVRQPFVFALTR</sequence>
<keyword evidence="3" id="KW-0813">Transport</keyword>
<dbReference type="GO" id="GO:0015031">
    <property type="term" value="P:protein transport"/>
    <property type="evidence" value="ECO:0007669"/>
    <property type="project" value="UniProtKB-KW"/>
</dbReference>
<dbReference type="SUPFAM" id="SSF74653">
    <property type="entry name" value="TolA/TonB C-terminal domain"/>
    <property type="match status" value="1"/>
</dbReference>
<dbReference type="PROSITE" id="PS52015">
    <property type="entry name" value="TONB_CTD"/>
    <property type="match status" value="1"/>
</dbReference>
<keyword evidence="6 11" id="KW-0812">Transmembrane</keyword>
<evidence type="ECO:0000256" key="9">
    <source>
        <dbReference type="ARBA" id="ARBA00023136"/>
    </source>
</evidence>
<feature type="domain" description="TonB C-terminal" evidence="12">
    <location>
        <begin position="146"/>
        <end position="238"/>
    </location>
</feature>
<name>A0AA37QEG2_9BACT</name>
<feature type="transmembrane region" description="Helical" evidence="11">
    <location>
        <begin position="18"/>
        <end position="38"/>
    </location>
</feature>
<evidence type="ECO:0000256" key="1">
    <source>
        <dbReference type="ARBA" id="ARBA00004383"/>
    </source>
</evidence>
<evidence type="ECO:0000256" key="4">
    <source>
        <dbReference type="ARBA" id="ARBA00022475"/>
    </source>
</evidence>
<dbReference type="Gene3D" id="3.30.1150.10">
    <property type="match status" value="1"/>
</dbReference>
<keyword evidence="14" id="KW-1185">Reference proteome</keyword>
<evidence type="ECO:0000256" key="11">
    <source>
        <dbReference type="SAM" id="Phobius"/>
    </source>
</evidence>
<feature type="region of interest" description="Disordered" evidence="10">
    <location>
        <begin position="41"/>
        <end position="91"/>
    </location>
</feature>
<keyword evidence="4" id="KW-1003">Cell membrane</keyword>
<evidence type="ECO:0000256" key="7">
    <source>
        <dbReference type="ARBA" id="ARBA00022927"/>
    </source>
</evidence>
<dbReference type="GO" id="GO:0098797">
    <property type="term" value="C:plasma membrane protein complex"/>
    <property type="evidence" value="ECO:0007669"/>
    <property type="project" value="TreeGrafter"/>
</dbReference>
<organism evidence="13 14">
    <name type="scientific">Roseisolibacter agri</name>
    <dbReference type="NCBI Taxonomy" id="2014610"/>
    <lineage>
        <taxon>Bacteria</taxon>
        <taxon>Pseudomonadati</taxon>
        <taxon>Gemmatimonadota</taxon>
        <taxon>Gemmatimonadia</taxon>
        <taxon>Gemmatimonadales</taxon>
        <taxon>Gemmatimonadaceae</taxon>
        <taxon>Roseisolibacter</taxon>
    </lineage>
</organism>
<comment type="caution">
    <text evidence="13">The sequence shown here is derived from an EMBL/GenBank/DDBJ whole genome shotgun (WGS) entry which is preliminary data.</text>
</comment>
<comment type="subcellular location">
    <subcellularLocation>
        <location evidence="1">Cell inner membrane</location>
        <topology evidence="1">Single-pass membrane protein</topology>
        <orientation evidence="1">Periplasmic side</orientation>
    </subcellularLocation>
</comment>
<keyword evidence="7" id="KW-0653">Protein transport</keyword>
<evidence type="ECO:0000256" key="5">
    <source>
        <dbReference type="ARBA" id="ARBA00022519"/>
    </source>
</evidence>
<dbReference type="AlphaFoldDB" id="A0AA37QEG2"/>
<dbReference type="Pfam" id="PF03544">
    <property type="entry name" value="TonB_C"/>
    <property type="match status" value="1"/>
</dbReference>
<evidence type="ECO:0000313" key="14">
    <source>
        <dbReference type="Proteomes" id="UP001161325"/>
    </source>
</evidence>
<feature type="compositionally biased region" description="Low complexity" evidence="10">
    <location>
        <begin position="80"/>
        <end position="91"/>
    </location>
</feature>
<comment type="similarity">
    <text evidence="2">Belongs to the TonB family.</text>
</comment>
<evidence type="ECO:0000256" key="8">
    <source>
        <dbReference type="ARBA" id="ARBA00022989"/>
    </source>
</evidence>
<dbReference type="PANTHER" id="PTHR33446">
    <property type="entry name" value="PROTEIN TONB-RELATED"/>
    <property type="match status" value="1"/>
</dbReference>
<accession>A0AA37QEG2</accession>
<keyword evidence="9 11" id="KW-0472">Membrane</keyword>
<dbReference type="GO" id="GO:0055085">
    <property type="term" value="P:transmembrane transport"/>
    <property type="evidence" value="ECO:0007669"/>
    <property type="project" value="InterPro"/>
</dbReference>
<gene>
    <name evidence="13" type="ORF">rosag_13230</name>
</gene>
<dbReference type="InterPro" id="IPR051045">
    <property type="entry name" value="TonB-dependent_transducer"/>
</dbReference>
<dbReference type="InterPro" id="IPR037682">
    <property type="entry name" value="TonB_C"/>
</dbReference>
<evidence type="ECO:0000259" key="12">
    <source>
        <dbReference type="PROSITE" id="PS52015"/>
    </source>
</evidence>
<dbReference type="PANTHER" id="PTHR33446:SF2">
    <property type="entry name" value="PROTEIN TONB"/>
    <property type="match status" value="1"/>
</dbReference>
<dbReference type="EMBL" id="BRXS01000002">
    <property type="protein sequence ID" value="GLC24810.1"/>
    <property type="molecule type" value="Genomic_DNA"/>
</dbReference>
<protein>
    <recommendedName>
        <fullName evidence="12">TonB C-terminal domain-containing protein</fullName>
    </recommendedName>
</protein>
<dbReference type="GO" id="GO:0031992">
    <property type="term" value="F:energy transducer activity"/>
    <property type="evidence" value="ECO:0007669"/>
    <property type="project" value="TreeGrafter"/>
</dbReference>
<dbReference type="InterPro" id="IPR006260">
    <property type="entry name" value="TonB/TolA_C"/>
</dbReference>
<reference evidence="13" key="1">
    <citation type="submission" date="2022-08" db="EMBL/GenBank/DDBJ databases">
        <title>Draft genome sequencing of Roseisolibacter agri AW1220.</title>
        <authorList>
            <person name="Tobiishi Y."/>
            <person name="Tonouchi A."/>
        </authorList>
    </citation>
    <scope>NUCLEOTIDE SEQUENCE</scope>
    <source>
        <strain evidence="13">AW1220</strain>
    </source>
</reference>
<dbReference type="RefSeq" id="WP_284349254.1">
    <property type="nucleotide sequence ID" value="NZ_BRXS01000002.1"/>
</dbReference>
<keyword evidence="5" id="KW-0997">Cell inner membrane</keyword>
<dbReference type="Proteomes" id="UP001161325">
    <property type="component" value="Unassembled WGS sequence"/>
</dbReference>